<sequence>MQRGGRGGVASIRGLHRGQMRRAFDDDCELLAEVSPRAPDIPEGLGGHSRSMPWHCGTLVQDRQWRGEGSGADWELLDEMNE</sequence>
<name>A0A0G4I546_9ALVE</name>
<dbReference type="AlphaFoldDB" id="A0A0G4I546"/>
<accession>A0A0G4I546</accession>
<dbReference type="EMBL" id="CDMZ01005120">
    <property type="protein sequence ID" value="CEM52003.1"/>
    <property type="molecule type" value="Genomic_DNA"/>
</dbReference>
<protein>
    <submittedName>
        <fullName evidence="1">Uncharacterized protein</fullName>
    </submittedName>
</protein>
<organism evidence="1">
    <name type="scientific">Chromera velia CCMP2878</name>
    <dbReference type="NCBI Taxonomy" id="1169474"/>
    <lineage>
        <taxon>Eukaryota</taxon>
        <taxon>Sar</taxon>
        <taxon>Alveolata</taxon>
        <taxon>Colpodellida</taxon>
        <taxon>Chromeraceae</taxon>
        <taxon>Chromera</taxon>
    </lineage>
</organism>
<reference evidence="1" key="1">
    <citation type="submission" date="2014-11" db="EMBL/GenBank/DDBJ databases">
        <authorList>
            <person name="Otto D Thomas"/>
            <person name="Naeem Raeece"/>
        </authorList>
    </citation>
    <scope>NUCLEOTIDE SEQUENCE</scope>
</reference>
<proteinExistence type="predicted"/>
<dbReference type="VEuPathDB" id="CryptoDB:Cvel_35920"/>
<gene>
    <name evidence="1" type="ORF">Cvel_35920</name>
</gene>
<evidence type="ECO:0000313" key="1">
    <source>
        <dbReference type="EMBL" id="CEM52003.1"/>
    </source>
</evidence>